<dbReference type="InterPro" id="IPR000719">
    <property type="entry name" value="Prot_kinase_dom"/>
</dbReference>
<keyword evidence="1" id="KW-0723">Serine/threonine-protein kinase</keyword>
<dbReference type="GO" id="GO:0004674">
    <property type="term" value="F:protein serine/threonine kinase activity"/>
    <property type="evidence" value="ECO:0007669"/>
    <property type="project" value="UniProtKB-KW"/>
</dbReference>
<feature type="region of interest" description="Disordered" evidence="6">
    <location>
        <begin position="155"/>
        <end position="181"/>
    </location>
</feature>
<keyword evidence="5" id="KW-0067">ATP-binding</keyword>
<dbReference type="InterPro" id="IPR008271">
    <property type="entry name" value="Ser/Thr_kinase_AS"/>
</dbReference>
<keyword evidence="2" id="KW-0808">Transferase</keyword>
<evidence type="ECO:0000256" key="1">
    <source>
        <dbReference type="ARBA" id="ARBA00022527"/>
    </source>
</evidence>
<dbReference type="Pfam" id="PF00069">
    <property type="entry name" value="Pkinase"/>
    <property type="match status" value="1"/>
</dbReference>
<dbReference type="Proteomes" id="UP000664859">
    <property type="component" value="Unassembled WGS sequence"/>
</dbReference>
<feature type="compositionally biased region" description="Polar residues" evidence="6">
    <location>
        <begin position="366"/>
        <end position="380"/>
    </location>
</feature>
<dbReference type="PANTHER" id="PTHR11584:SF369">
    <property type="entry name" value="MITOGEN-ACTIVATED PROTEIN KINASE KINASE KINASE 19-RELATED"/>
    <property type="match status" value="1"/>
</dbReference>
<comment type="caution">
    <text evidence="8">The sequence shown here is derived from an EMBL/GenBank/DDBJ whole genome shotgun (WGS) entry which is preliminary data.</text>
</comment>
<evidence type="ECO:0000256" key="6">
    <source>
        <dbReference type="SAM" id="MobiDB-lite"/>
    </source>
</evidence>
<evidence type="ECO:0000313" key="8">
    <source>
        <dbReference type="EMBL" id="KAG5188435.1"/>
    </source>
</evidence>
<feature type="compositionally biased region" description="Low complexity" evidence="6">
    <location>
        <begin position="163"/>
        <end position="178"/>
    </location>
</feature>
<feature type="region of interest" description="Disordered" evidence="6">
    <location>
        <begin position="365"/>
        <end position="410"/>
    </location>
</feature>
<gene>
    <name evidence="8" type="ORF">JKP88DRAFT_287423</name>
</gene>
<name>A0A835ZBQ2_9STRA</name>
<dbReference type="Pfam" id="PF08447">
    <property type="entry name" value="PAS_3"/>
    <property type="match status" value="1"/>
</dbReference>
<dbReference type="AlphaFoldDB" id="A0A835ZBQ2"/>
<dbReference type="SUPFAM" id="SSF56112">
    <property type="entry name" value="Protein kinase-like (PK-like)"/>
    <property type="match status" value="1"/>
</dbReference>
<organism evidence="8 9">
    <name type="scientific">Tribonema minus</name>
    <dbReference type="NCBI Taxonomy" id="303371"/>
    <lineage>
        <taxon>Eukaryota</taxon>
        <taxon>Sar</taxon>
        <taxon>Stramenopiles</taxon>
        <taxon>Ochrophyta</taxon>
        <taxon>PX clade</taxon>
        <taxon>Xanthophyceae</taxon>
        <taxon>Tribonematales</taxon>
        <taxon>Tribonemataceae</taxon>
        <taxon>Tribonema</taxon>
    </lineage>
</organism>
<evidence type="ECO:0000256" key="2">
    <source>
        <dbReference type="ARBA" id="ARBA00022679"/>
    </source>
</evidence>
<dbReference type="InterPro" id="IPR011009">
    <property type="entry name" value="Kinase-like_dom_sf"/>
</dbReference>
<dbReference type="SMART" id="SM00220">
    <property type="entry name" value="S_TKc"/>
    <property type="match status" value="1"/>
</dbReference>
<dbReference type="EMBL" id="JAFCMP010000069">
    <property type="protein sequence ID" value="KAG5188435.1"/>
    <property type="molecule type" value="Genomic_DNA"/>
</dbReference>
<reference evidence="8" key="1">
    <citation type="submission" date="2021-02" db="EMBL/GenBank/DDBJ databases">
        <title>First Annotated Genome of the Yellow-green Alga Tribonema minus.</title>
        <authorList>
            <person name="Mahan K.M."/>
        </authorList>
    </citation>
    <scope>NUCLEOTIDE SEQUENCE</scope>
    <source>
        <strain evidence="8">UTEX B ZZ1240</strain>
    </source>
</reference>
<dbReference type="OrthoDB" id="346907at2759"/>
<proteinExistence type="predicted"/>
<dbReference type="InterPro" id="IPR035965">
    <property type="entry name" value="PAS-like_dom_sf"/>
</dbReference>
<evidence type="ECO:0000259" key="7">
    <source>
        <dbReference type="PROSITE" id="PS50011"/>
    </source>
</evidence>
<evidence type="ECO:0000256" key="3">
    <source>
        <dbReference type="ARBA" id="ARBA00022741"/>
    </source>
</evidence>
<dbReference type="PANTHER" id="PTHR11584">
    <property type="entry name" value="SERINE/THREONINE PROTEIN KINASE"/>
    <property type="match status" value="1"/>
</dbReference>
<dbReference type="PROSITE" id="PS00108">
    <property type="entry name" value="PROTEIN_KINASE_ST"/>
    <property type="match status" value="1"/>
</dbReference>
<dbReference type="SUPFAM" id="SSF55785">
    <property type="entry name" value="PYP-like sensor domain (PAS domain)"/>
    <property type="match status" value="1"/>
</dbReference>
<keyword evidence="4 8" id="KW-0418">Kinase</keyword>
<dbReference type="InterPro" id="IPR013655">
    <property type="entry name" value="PAS_fold_3"/>
</dbReference>
<dbReference type="Gene3D" id="3.30.450.20">
    <property type="entry name" value="PAS domain"/>
    <property type="match status" value="1"/>
</dbReference>
<feature type="domain" description="Protein kinase" evidence="7">
    <location>
        <begin position="77"/>
        <end position="410"/>
    </location>
</feature>
<evidence type="ECO:0000256" key="5">
    <source>
        <dbReference type="ARBA" id="ARBA00022840"/>
    </source>
</evidence>
<sequence>MWTHDTLPVFRTHAVLKAVETSAIGCWECNKDTGVLSWNPHMYTLFDKDWRSGPVDFEADFMARLHREDQPTVRRLLDDAVKAGRGYEACYRVVRKDEFVVRVRACADFVPNSDGTMSLVLVGTCLNVTGVMSLQEEVEEPELLQFDQAAVTDQEDAVRDSRSSSSSSTSTTTSSSSTVTRNQYVQPGKWKLGPCIGRGAFGQVHMGLDQMTGELIAEWVPGGSICSILQNFGPFTERITRCYAHQILQGIMYLHSCGIVHHDLKGDNVLVSTSGVVKIADFGTSEQAFDLQDRQTKLMGTPYFMAPEVLQRQRHNMAVDVLAFACVILQMLTGDAPWRSLLGTNKDLLRSSYFSDGDGDAELACSSGSDQCDVTDSSDAPQCVTDKTGRRDMVATSQRAVPRLDAPVPA</sequence>
<dbReference type="GO" id="GO:0005524">
    <property type="term" value="F:ATP binding"/>
    <property type="evidence" value="ECO:0007669"/>
    <property type="project" value="UniProtKB-KW"/>
</dbReference>
<evidence type="ECO:0000256" key="4">
    <source>
        <dbReference type="ARBA" id="ARBA00022777"/>
    </source>
</evidence>
<dbReference type="Gene3D" id="1.10.510.10">
    <property type="entry name" value="Transferase(Phosphotransferase) domain 1"/>
    <property type="match status" value="1"/>
</dbReference>
<keyword evidence="3" id="KW-0547">Nucleotide-binding</keyword>
<dbReference type="PROSITE" id="PS50011">
    <property type="entry name" value="PROTEIN_KINASE_DOM"/>
    <property type="match status" value="1"/>
</dbReference>
<accession>A0A835ZBQ2</accession>
<evidence type="ECO:0000313" key="9">
    <source>
        <dbReference type="Proteomes" id="UP000664859"/>
    </source>
</evidence>
<keyword evidence="9" id="KW-1185">Reference proteome</keyword>
<protein>
    <submittedName>
        <fullName evidence="8">Kinase-like domain-containing protein</fullName>
    </submittedName>
</protein>